<evidence type="ECO:0000313" key="2">
    <source>
        <dbReference type="EMBL" id="MBC3766768.1"/>
    </source>
</evidence>
<dbReference type="InterPro" id="IPR011050">
    <property type="entry name" value="Pectin_lyase_fold/virulence"/>
</dbReference>
<proteinExistence type="predicted"/>
<dbReference type="InterPro" id="IPR012334">
    <property type="entry name" value="Pectin_lyas_fold"/>
</dbReference>
<evidence type="ECO:0000256" key="1">
    <source>
        <dbReference type="SAM" id="SignalP"/>
    </source>
</evidence>
<reference evidence="2" key="2">
    <citation type="submission" date="2020-08" db="EMBL/GenBank/DDBJ databases">
        <authorList>
            <person name="Lai Q."/>
        </authorList>
    </citation>
    <scope>NUCLEOTIDE SEQUENCE</scope>
    <source>
        <strain evidence="2">S27-2</strain>
    </source>
</reference>
<dbReference type="Gene3D" id="2.160.20.10">
    <property type="entry name" value="Single-stranded right-handed beta-helix, Pectin lyase-like"/>
    <property type="match status" value="1"/>
</dbReference>
<keyword evidence="3" id="KW-1185">Reference proteome</keyword>
<sequence>MKCLLSVLALTVLFVGCAPAAELLQDKSIFLPDYSYAGYANGERQPGTEGYQVLDVEQFGVHANDSLDDSKALIALLKQVNGLQGGIILQFAPGRYILSDIIYLERSQLVLRGSGSGAGGTEFYFPRPLNYVPNPPELAELRDYLIKLDKVQREKPNNIAIPFTQWAWSGGFFWSRIKGQRVKQYLDSYDTEPSILAKGQSGEQGKLTLQVDDADKFKIGDVIEISWFNTEGKDGAFLTELYGKYATEDRVKIGSHHWQQPKLALARQQVEVRAVNGKNVHISSPLLHNVKPEFGVTLTPWQHLSEVGLEHFAIRFPYAEPVAHHVEQGFNGIYLTRVYNSWVQDVVIDNADSGILTEEIANVSIRHINTSGEKLAHYSVQMGGVHNVLVNDLTVDNPVRHPLSFNTFSTKSVYSHCKVNTEPLLDQHSGVNQQNLFDDIKVRVTISDDKRRYDLFKGGGAGYWKPSHAQYNSFWNIQVEFTNGFNSNKPVELGGMKDGVGARLIGVHGNLPVKVNYAPDAYIEQTNTKPEQISLYDYQLKMRLKQD</sequence>
<organism evidence="2 3">
    <name type="scientific">Neptunicella marina</name>
    <dbReference type="NCBI Taxonomy" id="2125989"/>
    <lineage>
        <taxon>Bacteria</taxon>
        <taxon>Pseudomonadati</taxon>
        <taxon>Pseudomonadota</taxon>
        <taxon>Gammaproteobacteria</taxon>
        <taxon>Alteromonadales</taxon>
        <taxon>Alteromonadaceae</taxon>
        <taxon>Neptunicella</taxon>
    </lineage>
</organism>
<gene>
    <name evidence="2" type="ORF">H8B19_12835</name>
</gene>
<comment type="caution">
    <text evidence="2">The sequence shown here is derived from an EMBL/GenBank/DDBJ whole genome shotgun (WGS) entry which is preliminary data.</text>
</comment>
<evidence type="ECO:0008006" key="4">
    <source>
        <dbReference type="Google" id="ProtNLM"/>
    </source>
</evidence>
<dbReference type="RefSeq" id="WP_186507293.1">
    <property type="nucleotide sequence ID" value="NZ_JACNEP010000010.1"/>
</dbReference>
<name>A0A8J6IWQ7_9ALTE</name>
<feature type="signal peptide" evidence="1">
    <location>
        <begin position="1"/>
        <end position="20"/>
    </location>
</feature>
<dbReference type="EMBL" id="JACNEP010000010">
    <property type="protein sequence ID" value="MBC3766768.1"/>
    <property type="molecule type" value="Genomic_DNA"/>
</dbReference>
<accession>A0A8J6IWQ7</accession>
<dbReference type="Proteomes" id="UP000601768">
    <property type="component" value="Unassembled WGS sequence"/>
</dbReference>
<dbReference type="SUPFAM" id="SSF51126">
    <property type="entry name" value="Pectin lyase-like"/>
    <property type="match status" value="1"/>
</dbReference>
<dbReference type="PROSITE" id="PS51257">
    <property type="entry name" value="PROKAR_LIPOPROTEIN"/>
    <property type="match status" value="1"/>
</dbReference>
<feature type="chain" id="PRO_5035303450" description="Pectate lyase superfamily protein domain-containing protein" evidence="1">
    <location>
        <begin position="21"/>
        <end position="547"/>
    </location>
</feature>
<protein>
    <recommendedName>
        <fullName evidence="4">Pectate lyase superfamily protein domain-containing protein</fullName>
    </recommendedName>
</protein>
<evidence type="ECO:0000313" key="3">
    <source>
        <dbReference type="Proteomes" id="UP000601768"/>
    </source>
</evidence>
<keyword evidence="1" id="KW-0732">Signal</keyword>
<dbReference type="AlphaFoldDB" id="A0A8J6IWQ7"/>
<reference evidence="2" key="1">
    <citation type="journal article" date="2018" name="Int. J. Syst. Evol. Microbiol.">
        <title>Neptunicella marina gen. nov., sp. nov., isolated from surface seawater.</title>
        <authorList>
            <person name="Liu X."/>
            <person name="Lai Q."/>
            <person name="Du Y."/>
            <person name="Zhang X."/>
            <person name="Liu Z."/>
            <person name="Sun F."/>
            <person name="Shao Z."/>
        </authorList>
    </citation>
    <scope>NUCLEOTIDE SEQUENCE</scope>
    <source>
        <strain evidence="2">S27-2</strain>
    </source>
</reference>